<feature type="signal peptide" evidence="2">
    <location>
        <begin position="1"/>
        <end position="26"/>
    </location>
</feature>
<feature type="chain" id="PRO_5020578367" evidence="2">
    <location>
        <begin position="27"/>
        <end position="854"/>
    </location>
</feature>
<evidence type="ECO:0000313" key="5">
    <source>
        <dbReference type="EMBL" id="TDE04037.1"/>
    </source>
</evidence>
<dbReference type="Gene3D" id="2.60.40.2810">
    <property type="match status" value="1"/>
</dbReference>
<dbReference type="Pfam" id="PF18962">
    <property type="entry name" value="Por_Secre_tail"/>
    <property type="match status" value="1"/>
</dbReference>
<evidence type="ECO:0000259" key="3">
    <source>
        <dbReference type="Pfam" id="PF17892"/>
    </source>
</evidence>
<name>A0A4R5CWD5_9FLAO</name>
<evidence type="ECO:0000256" key="1">
    <source>
        <dbReference type="ARBA" id="ARBA00022729"/>
    </source>
</evidence>
<comment type="caution">
    <text evidence="5">The sequence shown here is derived from an EMBL/GenBank/DDBJ whole genome shotgun (WGS) entry which is preliminary data.</text>
</comment>
<dbReference type="InterPro" id="IPR017853">
    <property type="entry name" value="GH"/>
</dbReference>
<protein>
    <submittedName>
        <fullName evidence="5">T9SS type A sorting domain-containing protein</fullName>
    </submittedName>
</protein>
<dbReference type="InterPro" id="IPR041690">
    <property type="entry name" value="Cadherin_5"/>
</dbReference>
<keyword evidence="6" id="KW-1185">Reference proteome</keyword>
<dbReference type="SUPFAM" id="SSF51445">
    <property type="entry name" value="(Trans)glycosidases"/>
    <property type="match status" value="1"/>
</dbReference>
<dbReference type="Gene3D" id="3.20.20.80">
    <property type="entry name" value="Glycosidases"/>
    <property type="match status" value="1"/>
</dbReference>
<dbReference type="InterPro" id="IPR026444">
    <property type="entry name" value="Secre_tail"/>
</dbReference>
<dbReference type="NCBIfam" id="TIGR04183">
    <property type="entry name" value="Por_Secre_tail"/>
    <property type="match status" value="1"/>
</dbReference>
<keyword evidence="1 2" id="KW-0732">Signal</keyword>
<dbReference type="Pfam" id="PF17892">
    <property type="entry name" value="Cadherin_5"/>
    <property type="match status" value="1"/>
</dbReference>
<dbReference type="EMBL" id="SMFO01000005">
    <property type="protein sequence ID" value="TDE04037.1"/>
    <property type="molecule type" value="Genomic_DNA"/>
</dbReference>
<feature type="domain" description="Secretion system C-terminal sorting" evidence="4">
    <location>
        <begin position="784"/>
        <end position="852"/>
    </location>
</feature>
<sequence length="854" mass="97179">MKKNMKKNYTKVLLLNLILFCTTAFGQTVNKYPYATNKDFLTIWNGEAYVPFFIKGTNLGVGIPGTFPGELAPSYEQYYHWFEEMKAAGFNSFRIYTLHYPRFYKALSDYNNLHSDNPLLFMQGVWLDEEAPGYNNDLNYLTNTFQLEIQDNIKALHGDNTIPERFGKASGSYTSDVSKWCLAYIIGREVMPQEVATTNLSNPNDTQFTGKHLKIANASPAEQWETRMMDFALDFEQTIFDTQRPISFSSWPTLDPLTHTGEVNDPEDSQQINLSKIEIVNAPSGIFMSYHAYPYYPDFIGNQASYQNTSDNFGPNSYKAYLQDLKSHYTKFPLIIAEYGVPSSWTTAHYTSSGMNHGGFDEYNQGLTDMRILQSIFDTQCGGGIQFSLTDEWFKRTWLADPLDYSPESRVLWQNLNSAEQNFGLLSFEKPSQFKTLKDNRADAVTKISADANLKFLEIKLELKDNFKTIDELWVALDTYDTTLGESLLPNGASIPNRSEFAIKITNHSAELYVTEAYDTFGNWHNVSTANQLYHSVATDGKPWNIVRVKNNGTNSNADIQYIGKLQVNYDFQPYSSKDAVTIADKSIHIRLPWNYINFVAPNTKTVLNDTKETQAKEEIVTDGIKINAYYKQNWFEHADRFVWNDWNALDLKNIPEKRKVSFYVMQDNLQKFNTSAISVSDEYTFNDGSYPAFINAPYGLLKNDFDLDGTEKMTVVFKNPKSGILTLQTDGSFEYSPILNFVGIDTFQYAIYDGYSLSTPTTVVLNVKKPNLSITSFKTRINVYPNPVADILTVEAPTNFDELMIFDSTGKKMNSYPNFDRTANINLSNLPTGIYYLIGIIDGKTSSAKIIKK</sequence>
<accession>A0A4R5CWD5</accession>
<evidence type="ECO:0000259" key="4">
    <source>
        <dbReference type="Pfam" id="PF18962"/>
    </source>
</evidence>
<reference evidence="5 6" key="1">
    <citation type="submission" date="2019-03" db="EMBL/GenBank/DDBJ databases">
        <title>Flavobacterium TSA-D2 sp. nov., isolated from arctic soil.</title>
        <authorList>
            <person name="Chaudhary D.K."/>
        </authorList>
    </citation>
    <scope>NUCLEOTIDE SEQUENCE [LARGE SCALE GENOMIC DNA]</scope>
    <source>
        <strain evidence="5 6">TSA-D2</strain>
    </source>
</reference>
<proteinExistence type="predicted"/>
<evidence type="ECO:0000256" key="2">
    <source>
        <dbReference type="SAM" id="SignalP"/>
    </source>
</evidence>
<organism evidence="5 6">
    <name type="scientific">Flavobacterium hiemivividum</name>
    <dbReference type="NCBI Taxonomy" id="2541734"/>
    <lineage>
        <taxon>Bacteria</taxon>
        <taxon>Pseudomonadati</taxon>
        <taxon>Bacteroidota</taxon>
        <taxon>Flavobacteriia</taxon>
        <taxon>Flavobacteriales</taxon>
        <taxon>Flavobacteriaceae</taxon>
        <taxon>Flavobacterium</taxon>
    </lineage>
</organism>
<dbReference type="AlphaFoldDB" id="A0A4R5CWD5"/>
<feature type="domain" description="Cadherin-like" evidence="3">
    <location>
        <begin position="700"/>
        <end position="768"/>
    </location>
</feature>
<gene>
    <name evidence="5" type="ORF">E0F98_08765</name>
</gene>
<dbReference type="Proteomes" id="UP000294597">
    <property type="component" value="Unassembled WGS sequence"/>
</dbReference>
<evidence type="ECO:0000313" key="6">
    <source>
        <dbReference type="Proteomes" id="UP000294597"/>
    </source>
</evidence>